<reference evidence="3" key="1">
    <citation type="submission" date="2020-05" db="EMBL/GenBank/DDBJ databases">
        <authorList>
            <person name="Chiriac C."/>
            <person name="Salcher M."/>
            <person name="Ghai R."/>
            <person name="Kavagutti S V."/>
        </authorList>
    </citation>
    <scope>NUCLEOTIDE SEQUENCE</scope>
</reference>
<organism evidence="3">
    <name type="scientific">freshwater metagenome</name>
    <dbReference type="NCBI Taxonomy" id="449393"/>
    <lineage>
        <taxon>unclassified sequences</taxon>
        <taxon>metagenomes</taxon>
        <taxon>ecological metagenomes</taxon>
    </lineage>
</organism>
<dbReference type="Gene3D" id="3.40.50.2300">
    <property type="match status" value="2"/>
</dbReference>
<dbReference type="InterPro" id="IPR028082">
    <property type="entry name" value="Peripla_BP_I"/>
</dbReference>
<dbReference type="PANTHER" id="PTHR47235:SF1">
    <property type="entry name" value="BLR6548 PROTEIN"/>
    <property type="match status" value="1"/>
</dbReference>
<dbReference type="PANTHER" id="PTHR47235">
    <property type="entry name" value="BLR6548 PROTEIN"/>
    <property type="match status" value="1"/>
</dbReference>
<feature type="domain" description="Leucine-binding protein" evidence="2">
    <location>
        <begin position="25"/>
        <end position="368"/>
    </location>
</feature>
<dbReference type="EMBL" id="CAEZXP010000002">
    <property type="protein sequence ID" value="CAB4697076.1"/>
    <property type="molecule type" value="Genomic_DNA"/>
</dbReference>
<name>A0A6J6PEG0_9ZZZZ</name>
<protein>
    <submittedName>
        <fullName evidence="3">Unannotated protein</fullName>
    </submittedName>
</protein>
<evidence type="ECO:0000256" key="1">
    <source>
        <dbReference type="ARBA" id="ARBA00022729"/>
    </source>
</evidence>
<keyword evidence="1" id="KW-0732">Signal</keyword>
<evidence type="ECO:0000313" key="3">
    <source>
        <dbReference type="EMBL" id="CAB4697076.1"/>
    </source>
</evidence>
<sequence length="410" mass="43207">MILGAFVAAAVAVAAAQSQARATDINIGWDGDQSGQSASSQAPIMHAIEAYFRMTNDAGGVDGHKLNLLERDDAYSATTELSVVKSLINDDHVPVIMGLGQAAGLSAVVPVLTQTQTVGFMTQATAKAATYPFQPWVFEGNCNLADQGDVALAFEMRHLKLKNLNGLKVGVASMNVASGTEWDQNISARIQALGGTPVHESLPVPLADAAAQVQDLISNKVAFVLLHHSMSGGIAFVKSADQYNLNVPIATSHGSAQPLLFSSTPYNANKNVVVVNCVSPPYLASDANGKLAQTIAQKYGYSAAEYGQSSWLLGWIGAQTIVQALKNAKGDYTGAGVKKGLEAIKNLDTGLSPNISYASNCHMGIRAARPFTYNYKTDQLVPIGRYQDWQSAITSAYAGPGTCGVARTKK</sequence>
<evidence type="ECO:0000259" key="2">
    <source>
        <dbReference type="Pfam" id="PF13458"/>
    </source>
</evidence>
<accession>A0A6J6PEG0</accession>
<dbReference type="SUPFAM" id="SSF53822">
    <property type="entry name" value="Periplasmic binding protein-like I"/>
    <property type="match status" value="1"/>
</dbReference>
<dbReference type="Pfam" id="PF13458">
    <property type="entry name" value="Peripla_BP_6"/>
    <property type="match status" value="1"/>
</dbReference>
<proteinExistence type="predicted"/>
<dbReference type="InterPro" id="IPR028081">
    <property type="entry name" value="Leu-bd"/>
</dbReference>
<gene>
    <name evidence="3" type="ORF">UFOPK2399_01100</name>
</gene>
<dbReference type="AlphaFoldDB" id="A0A6J6PEG0"/>